<protein>
    <submittedName>
        <fullName evidence="2">Non-specific serine/threonine protein kinase</fullName>
    </submittedName>
</protein>
<name>A0AC35TSI5_9BILA</name>
<proteinExistence type="predicted"/>
<evidence type="ECO:0000313" key="2">
    <source>
        <dbReference type="WBParaSite" id="RSKR_0000373300.1"/>
    </source>
</evidence>
<organism evidence="1 2">
    <name type="scientific">Rhabditophanes sp. KR3021</name>
    <dbReference type="NCBI Taxonomy" id="114890"/>
    <lineage>
        <taxon>Eukaryota</taxon>
        <taxon>Metazoa</taxon>
        <taxon>Ecdysozoa</taxon>
        <taxon>Nematoda</taxon>
        <taxon>Chromadorea</taxon>
        <taxon>Rhabditida</taxon>
        <taxon>Tylenchina</taxon>
        <taxon>Panagrolaimomorpha</taxon>
        <taxon>Strongyloidoidea</taxon>
        <taxon>Alloionematidae</taxon>
        <taxon>Rhabditophanes</taxon>
    </lineage>
</organism>
<accession>A0AC35TSI5</accession>
<reference evidence="2" key="1">
    <citation type="submission" date="2016-11" db="UniProtKB">
        <authorList>
            <consortium name="WormBaseParasite"/>
        </authorList>
    </citation>
    <scope>IDENTIFICATION</scope>
    <source>
        <strain evidence="2">KR3021</strain>
    </source>
</reference>
<sequence length="2130" mass="245416">MKIMCSLIQESSESDEVTDIDIKNLFVVVGDVLVMLANKEEDAIKILNIICDICFFFTQLPSIQDFEVSSCVDEISSEIANFVTFIFANAMQIDYSYLYDLFGFIFRFKSKNEVFSFVNNFKALDLPIEIKIRHQKILLQMVKKYSIVDIENALSVVTQVQFIELIKIVSSSGMNIAALLEIYEYIYEFMHIYKGELQILWTFVLLPFYKIKDIQQLNKIRVELRHLFDRFTHDKLDCLDEPLFLSLSVRCLSKTKLPLEITLNFILDALNSESMAVRETILNNIGQFIDITTKDFYAPILKAMIDKFVKIDCNDSLCISYVYGISNFLCSTAKVDGSIEECSVCNEGISSNLIALNTDQQFIEKLCTLMNLSFQDKDASIQCILLFRTLLNHVQLENDTLQCLVHPFIKMITTREFADIPIMQECFKIVIKRGLSFENAKLLNDLLFNLPSSECYIYLLKIIEECQDDDIVIRYVSTCIIMAINVDQHKDENFMKMGHKIINLVASKLGVSLEILYKRYTFSIIPKVTKLMIERLHKCAVRNIDNTIEEKTKIMLNYLKTVVDMFDLIPGTSKSSTMKAFITNFAYKSIPYMLFTGTPYKTYTDFLFKFYEKMCEMSVDALIGGSMQGVLERYLKCPNQISVANDYIKLLADKKTLVDFLEQESTSTRITLLANIAENQKNAMVLLQILYYGEQITDSSSITIVDIFKDNCFKLCTGFRFHILDESNFYQCSVGLKSLDVILNSLGSGYLNQECSHFLSLLRTMTVKGVDAIKPWESFIRQIESCKTSALFPQLLTSISPFFMYKESRNLLLMMFTFRKNNNETQAIVERFDRIIGVLYELELKHIVETFSANERKMFDFIISRKYDTNEVILNCAKVICEEGFELVELSLKRLNFELNGTAIEDYILQELMPALFYAIRTYSYKNIKRLCCLVLGKVGAVDPGRLKNEGLVVESGQNDTIKYANAYVDKTTMFVTELIENLVLLINETVNSYHTDRIILLIQLILRNVAKNNEWNKNVISNLSEKCRQELSKIDAMTNLFEVSKTIVDSRTPVVKYLKELRLNHWKNSFFRVLSNSLKKSAIGQIFDDMNLLVVLDNTKFFFYLLKNLILQGLIEKNNEIKRICLEEMRAIFELCLTDNGWIRLVANSFFTLLDELEEYANLHIKLNDIITTQIKQFTLDIYSLLTAGDNLCIAAANACGCFFRSLRLTEQYLIEKSIHFNQKYYYCLAKISSALNDTEAVVGTYKCIEHMGEPTNEETILYLEATGKYTESLPLYKKNNESAAYALAKCLLQTDNPESALTYICSGLSHAMDLNDQVKINEFKELQIEALSKMSEWKLLDNVLSKNGSNKFKSWEATSAAIFNSMNNKNLNAFENIIEESYKSLEISLSTVVVQNSENYMQSYTHIQKLHMLSEISDAKDLVFEKVGEFDLNENIKKLVVKWKKRTDKCMQGSAALEPILANRRHIFRQTKCREGSNAMAEQFLHSARLAQFEDNLDCSWAHILHAKEIGGNPTKIAFEEAPYLIKKKNEGKAIEMLQRSLRRNYPTLSKLYDHEFEPLSNSMETDASYTEEDKIFYVKAQLKLIKYVEAAGSSTYIDIVKIFNSLLLNDCPKVQMEKIWYKFAVFLDSHSDNDNNFENMQHVMNAYTNTLKEGSNYAHHAVSRILTIWLDTTDKFGPTQPQNTDKMNRIIVNGVKRLYPVTIFYRAISQLLSRISHKVESVFVILKEILILLIEQFPDHCIWHMMALYINASKRTKANKDVRSCRIETIINEAVQKFKNEQFENKISTYKYFAELLLTIGEKATLRGSIDNLYIPFLISFFEKGEMHALSTTKKKSAIRLKRLPSILLPLSAMLDGPISDPTFNSYNLTQTNCSDPMTSSHLQNRKNIYIRSVSTNVEIMTSLIRPKKIILFGSDGKEYPMLCKGSDELRKDLRVVEFNKLVNNFLVQDPQSRRQQLRIRTYTVIPLNEKGGIIEWINNLTTLKSTMIPLYREMGITSVHDQQVFSDWNKITNKEQRKSYLKSKLYSIYKPVMAEYFRRQFVEPGKWYNARLQYTKTCAVMSVAGFIYGLGDRHSENILLDTKNGEVVHVDYNMLFNKGETLAVPEIVPFRLTKNIVAGFGPTGKL</sequence>
<evidence type="ECO:0000313" key="1">
    <source>
        <dbReference type="Proteomes" id="UP000095286"/>
    </source>
</evidence>
<dbReference type="WBParaSite" id="RSKR_0000373300.1">
    <property type="protein sequence ID" value="RSKR_0000373300.1"/>
    <property type="gene ID" value="RSKR_0000373300"/>
</dbReference>
<dbReference type="Proteomes" id="UP000095286">
    <property type="component" value="Unplaced"/>
</dbReference>